<dbReference type="InterPro" id="IPR008928">
    <property type="entry name" value="6-hairpin_glycosidase_sf"/>
</dbReference>
<dbReference type="InterPro" id="IPR005198">
    <property type="entry name" value="Glyco_hydro_76"/>
</dbReference>
<protein>
    <submittedName>
        <fullName evidence="1">Uncharacterized protein</fullName>
    </submittedName>
</protein>
<gene>
    <name evidence="1" type="ORF">VNI00_013908</name>
</gene>
<dbReference type="SUPFAM" id="SSF48208">
    <property type="entry name" value="Six-hairpin glycosidases"/>
    <property type="match status" value="1"/>
</dbReference>
<reference evidence="1 2" key="1">
    <citation type="submission" date="2024-01" db="EMBL/GenBank/DDBJ databases">
        <title>A draft genome for a cacao thread blight-causing isolate of Paramarasmius palmivorus.</title>
        <authorList>
            <person name="Baruah I.K."/>
            <person name="Bukari Y."/>
            <person name="Amoako-Attah I."/>
            <person name="Meinhardt L.W."/>
            <person name="Bailey B.A."/>
            <person name="Cohen S.P."/>
        </authorList>
    </citation>
    <scope>NUCLEOTIDE SEQUENCE [LARGE SCALE GENOMIC DNA]</scope>
    <source>
        <strain evidence="1 2">GH-12</strain>
    </source>
</reference>
<keyword evidence="2" id="KW-1185">Reference proteome</keyword>
<name>A0AAW0BVW2_9AGAR</name>
<dbReference type="Proteomes" id="UP001383192">
    <property type="component" value="Unassembled WGS sequence"/>
</dbReference>
<dbReference type="AlphaFoldDB" id="A0AAW0BVW2"/>
<evidence type="ECO:0000313" key="1">
    <source>
        <dbReference type="EMBL" id="KAK7030961.1"/>
    </source>
</evidence>
<proteinExistence type="predicted"/>
<sequence length="85" mass="9134">MGFPPGVSALLAEITHNDTYRNAAMEAAEFIFSHLLNAQGVVLDTIKADTCTPSEEGAHSYNAGFFLEGLAILASFTKNSTLEQR</sequence>
<evidence type="ECO:0000313" key="2">
    <source>
        <dbReference type="Proteomes" id="UP001383192"/>
    </source>
</evidence>
<dbReference type="EMBL" id="JAYKXP010000073">
    <property type="protein sequence ID" value="KAK7030961.1"/>
    <property type="molecule type" value="Genomic_DNA"/>
</dbReference>
<organism evidence="1 2">
    <name type="scientific">Paramarasmius palmivorus</name>
    <dbReference type="NCBI Taxonomy" id="297713"/>
    <lineage>
        <taxon>Eukaryota</taxon>
        <taxon>Fungi</taxon>
        <taxon>Dikarya</taxon>
        <taxon>Basidiomycota</taxon>
        <taxon>Agaricomycotina</taxon>
        <taxon>Agaricomycetes</taxon>
        <taxon>Agaricomycetidae</taxon>
        <taxon>Agaricales</taxon>
        <taxon>Marasmiineae</taxon>
        <taxon>Marasmiaceae</taxon>
        <taxon>Paramarasmius</taxon>
    </lineage>
</organism>
<accession>A0AAW0BVW2</accession>
<dbReference type="GO" id="GO:0005975">
    <property type="term" value="P:carbohydrate metabolic process"/>
    <property type="evidence" value="ECO:0007669"/>
    <property type="project" value="InterPro"/>
</dbReference>
<comment type="caution">
    <text evidence="1">The sequence shown here is derived from an EMBL/GenBank/DDBJ whole genome shotgun (WGS) entry which is preliminary data.</text>
</comment>
<dbReference type="Gene3D" id="1.50.10.20">
    <property type="match status" value="1"/>
</dbReference>
<dbReference type="Pfam" id="PF03663">
    <property type="entry name" value="Glyco_hydro_76"/>
    <property type="match status" value="1"/>
</dbReference>